<gene>
    <name evidence="1" type="ORF">SAMN06265337_3333</name>
</gene>
<dbReference type="RefSeq" id="WP_212590425.1">
    <property type="nucleotide sequence ID" value="NZ_FYEW01000002.1"/>
</dbReference>
<name>A0A212UDQ6_9BACT</name>
<accession>A0A212UDQ6</accession>
<evidence type="ECO:0000313" key="2">
    <source>
        <dbReference type="Proteomes" id="UP000198131"/>
    </source>
</evidence>
<dbReference type="Proteomes" id="UP000198131">
    <property type="component" value="Unassembled WGS sequence"/>
</dbReference>
<evidence type="ECO:0000313" key="1">
    <source>
        <dbReference type="EMBL" id="SNC76333.1"/>
    </source>
</evidence>
<reference evidence="2" key="1">
    <citation type="submission" date="2017-06" db="EMBL/GenBank/DDBJ databases">
        <authorList>
            <person name="Varghese N."/>
            <person name="Submissions S."/>
        </authorList>
    </citation>
    <scope>NUCLEOTIDE SEQUENCE [LARGE SCALE GENOMIC DNA]</scope>
    <source>
        <strain evidence="2">DSM 11116</strain>
    </source>
</reference>
<dbReference type="EMBL" id="FYEW01000002">
    <property type="protein sequence ID" value="SNC76333.1"/>
    <property type="molecule type" value="Genomic_DNA"/>
</dbReference>
<dbReference type="AlphaFoldDB" id="A0A212UDQ6"/>
<keyword evidence="2" id="KW-1185">Reference proteome</keyword>
<protein>
    <submittedName>
        <fullName evidence="1">Uncharacterized protein</fullName>
    </submittedName>
</protein>
<organism evidence="1 2">
    <name type="scientific">Hymenobacter gelipurpurascens</name>
    <dbReference type="NCBI Taxonomy" id="89968"/>
    <lineage>
        <taxon>Bacteria</taxon>
        <taxon>Pseudomonadati</taxon>
        <taxon>Bacteroidota</taxon>
        <taxon>Cytophagia</taxon>
        <taxon>Cytophagales</taxon>
        <taxon>Hymenobacteraceae</taxon>
        <taxon>Hymenobacter</taxon>
    </lineage>
</organism>
<proteinExistence type="predicted"/>
<sequence length="182" mass="21896">MKLNRRLNQLTEADYRNLLVNYRRYTDFNSLGLFRSLLENEKLTLEQRLHLRDAAIEAFPKFYEFLQLKDPFTYLRLNTLGQELTVADERAAWDEIIRAQQRILTEKRIQHRNFGTYAKHNCPYDTCPFYGLMVRPGARLAEHVMHFDSDKRISHGGHINHRAEQRRRERKAWANKRIHLEE</sequence>